<comment type="caution">
    <text evidence="1">The sequence shown here is derived from an EMBL/GenBank/DDBJ whole genome shotgun (WGS) entry which is preliminary data.</text>
</comment>
<protein>
    <submittedName>
        <fullName evidence="1">Uncharacterized protein</fullName>
    </submittedName>
</protein>
<sequence length="217" mass="23658">MADPSKPNILIFCNGELEGGLKKMKEKANVHQASYNVPGEPSSLLQRFPSARAIWIVDPNIVEPQNSELSRQVVEYVKSRGGVAIMGGFFSSFIRPSDLNRWLSQSWGMPWRVGQYERTTVLLQDSHVGLEAATRARIPASYSSKALFLEEVAPSDSLYASPEGARSESFVFGPVPVKAQTSIAFGKCGLGWLGYTGDVNNEEGTAEALLAMMGLLE</sequence>
<gene>
    <name evidence="1" type="ORF">NUW58_g925</name>
</gene>
<keyword evidence="2" id="KW-1185">Reference proteome</keyword>
<name>A0ACC1PML0_9PEZI</name>
<proteinExistence type="predicted"/>
<reference evidence="1" key="1">
    <citation type="submission" date="2022-10" db="EMBL/GenBank/DDBJ databases">
        <title>Genome Sequence of Xylaria curta.</title>
        <authorList>
            <person name="Buettner E."/>
        </authorList>
    </citation>
    <scope>NUCLEOTIDE SEQUENCE</scope>
    <source>
        <strain evidence="1">Babe10</strain>
    </source>
</reference>
<dbReference type="EMBL" id="JAPDGR010000090">
    <property type="protein sequence ID" value="KAJ2996586.1"/>
    <property type="molecule type" value="Genomic_DNA"/>
</dbReference>
<evidence type="ECO:0000313" key="1">
    <source>
        <dbReference type="EMBL" id="KAJ2996586.1"/>
    </source>
</evidence>
<organism evidence="1 2">
    <name type="scientific">Xylaria curta</name>
    <dbReference type="NCBI Taxonomy" id="42375"/>
    <lineage>
        <taxon>Eukaryota</taxon>
        <taxon>Fungi</taxon>
        <taxon>Dikarya</taxon>
        <taxon>Ascomycota</taxon>
        <taxon>Pezizomycotina</taxon>
        <taxon>Sordariomycetes</taxon>
        <taxon>Xylariomycetidae</taxon>
        <taxon>Xylariales</taxon>
        <taxon>Xylariaceae</taxon>
        <taxon>Xylaria</taxon>
    </lineage>
</organism>
<evidence type="ECO:0000313" key="2">
    <source>
        <dbReference type="Proteomes" id="UP001143856"/>
    </source>
</evidence>
<accession>A0ACC1PML0</accession>
<dbReference type="Proteomes" id="UP001143856">
    <property type="component" value="Unassembled WGS sequence"/>
</dbReference>